<evidence type="ECO:0000313" key="8">
    <source>
        <dbReference type="Proteomes" id="UP001236369"/>
    </source>
</evidence>
<evidence type="ECO:0000256" key="1">
    <source>
        <dbReference type="ARBA" id="ARBA00004141"/>
    </source>
</evidence>
<evidence type="ECO:0000256" key="2">
    <source>
        <dbReference type="ARBA" id="ARBA00010631"/>
    </source>
</evidence>
<evidence type="ECO:0000256" key="3">
    <source>
        <dbReference type="ARBA" id="ARBA00022692"/>
    </source>
</evidence>
<dbReference type="EMBL" id="JAUSVV010000005">
    <property type="protein sequence ID" value="MDQ0443281.1"/>
    <property type="molecule type" value="Genomic_DNA"/>
</dbReference>
<sequence>MHPHESSRRERRIAVALGVLCHILFVLGVGTMMVAMFYGMSRSLGRLGSPWAGIANGLLLLQFPILHSLLLSRSGRRFMSNFAPGGLGAKLSTTIYATVASLQVGLLFALWTPSGVVWWQAEGPARVVLCLCYAASWLLLLKSIIDAGLPVQIGLLGWWAVARGRKPVYPPMPRQGLFRFCRQPIYLAFALTLWTVPTITPDQLCVALVLTAYCVLGPLFKEARFHRIFGAEFAGYQRSVPYFLPRLPRRSRQDVE</sequence>
<dbReference type="Gene3D" id="1.20.120.1630">
    <property type="match status" value="1"/>
</dbReference>
<comment type="subcellular location">
    <subcellularLocation>
        <location evidence="1">Membrane</location>
        <topology evidence="1">Multi-pass membrane protein</topology>
    </subcellularLocation>
</comment>
<gene>
    <name evidence="7" type="ORF">QO016_002779</name>
</gene>
<dbReference type="PANTHER" id="PTHR31040:SF1">
    <property type="entry name" value="NURIM"/>
    <property type="match status" value="1"/>
</dbReference>
<comment type="similarity">
    <text evidence="2">Belongs to the nurim family.</text>
</comment>
<keyword evidence="3 6" id="KW-0812">Transmembrane</keyword>
<reference evidence="7 8" key="1">
    <citation type="submission" date="2023-07" db="EMBL/GenBank/DDBJ databases">
        <title>Genomic Encyclopedia of Type Strains, Phase IV (KMG-IV): sequencing the most valuable type-strain genomes for metagenomic binning, comparative biology and taxonomic classification.</title>
        <authorList>
            <person name="Goeker M."/>
        </authorList>
    </citation>
    <scope>NUCLEOTIDE SEQUENCE [LARGE SCALE GENOMIC DNA]</scope>
    <source>
        <strain evidence="7 8">DSM 19562</strain>
    </source>
</reference>
<evidence type="ECO:0000256" key="4">
    <source>
        <dbReference type="ARBA" id="ARBA00022989"/>
    </source>
</evidence>
<evidence type="ECO:0000313" key="7">
    <source>
        <dbReference type="EMBL" id="MDQ0443281.1"/>
    </source>
</evidence>
<proteinExistence type="inferred from homology"/>
<dbReference type="Proteomes" id="UP001236369">
    <property type="component" value="Unassembled WGS sequence"/>
</dbReference>
<dbReference type="RefSeq" id="WP_238248998.1">
    <property type="nucleotide sequence ID" value="NZ_BPQX01000026.1"/>
</dbReference>
<name>A0ABU0HLT9_9HYPH</name>
<feature type="transmembrane region" description="Helical" evidence="6">
    <location>
        <begin position="93"/>
        <end position="111"/>
    </location>
</feature>
<protein>
    <submittedName>
        <fullName evidence="7">Protein-S-isoprenylcysteine O-methyltransferase Ste14</fullName>
    </submittedName>
</protein>
<dbReference type="PANTHER" id="PTHR31040">
    <property type="entry name" value="NURIM"/>
    <property type="match status" value="1"/>
</dbReference>
<keyword evidence="4 6" id="KW-1133">Transmembrane helix</keyword>
<comment type="caution">
    <text evidence="7">The sequence shown here is derived from an EMBL/GenBank/DDBJ whole genome shotgun (WGS) entry which is preliminary data.</text>
</comment>
<evidence type="ECO:0000256" key="6">
    <source>
        <dbReference type="SAM" id="Phobius"/>
    </source>
</evidence>
<feature type="transmembrane region" description="Helical" evidence="6">
    <location>
        <begin position="12"/>
        <end position="39"/>
    </location>
</feature>
<evidence type="ECO:0000256" key="5">
    <source>
        <dbReference type="ARBA" id="ARBA00023136"/>
    </source>
</evidence>
<accession>A0ABU0HLT9</accession>
<dbReference type="InterPro" id="IPR033580">
    <property type="entry name" value="Nurim-like"/>
</dbReference>
<organism evidence="7 8">
    <name type="scientific">Methylobacterium persicinum</name>
    <dbReference type="NCBI Taxonomy" id="374426"/>
    <lineage>
        <taxon>Bacteria</taxon>
        <taxon>Pseudomonadati</taxon>
        <taxon>Pseudomonadota</taxon>
        <taxon>Alphaproteobacteria</taxon>
        <taxon>Hyphomicrobiales</taxon>
        <taxon>Methylobacteriaceae</taxon>
        <taxon>Methylobacterium</taxon>
    </lineage>
</organism>
<feature type="transmembrane region" description="Helical" evidence="6">
    <location>
        <begin position="51"/>
        <end position="72"/>
    </location>
</feature>
<keyword evidence="8" id="KW-1185">Reference proteome</keyword>
<keyword evidence="5 6" id="KW-0472">Membrane</keyword>